<dbReference type="AlphaFoldDB" id="A0A8J8NWM8"/>
<reference evidence="2" key="1">
    <citation type="submission" date="2019-06" db="EMBL/GenBank/DDBJ databases">
        <authorList>
            <person name="Zheng W."/>
        </authorList>
    </citation>
    <scope>NUCLEOTIDE SEQUENCE</scope>
    <source>
        <strain evidence="2">QDHG01</strain>
    </source>
</reference>
<sequence length="543" mass="62057">MNTALNSNMMLYPSRNFEYQNSHTDVNSASINLFHPSLGSDMGAHHAVLMQNYARKIASGKGAMKKNGIKGNVNLQQRIIERRKRQRIGLAYQNFKQHIPGETGLNQSMMEQIGRSNSSLINNGAAQGQQSFRKRDSEMSVIEPQKMFIDLRIPKDGQDEPLIRPIETGQSRIQFQVGRNDGTPSLANGKTRQIDVYTRSFSRVSGGNPPRSRQSSYNISPTHNKPQDQQFMKPSKSLSLNRMAVRHQSRNPNQATTFHVLAPAQQEKQNYYMQQLYDLSAQTTEGYNTNAISKLLLQRAKEEYLQRANQIKKNEVSDLLRLNKLHRMRNLKEMLTEQPQSDSQSPSRGKGTTSMVSGTRAALDRSQVTFSERVDETPLIRNRRQIQQKLSKEGSFINSPNRSSFYQKNAAVKTGNVTFLNLMRKSEEAPLTQQLPQSEDESPYFVNFNTSFMDQRPQFRIKTKKQPNYIDIARRLFEIKKNKNKVPPIDFALRLDSYHSSDTGCLHCRKDVLSDHMYVDNKTSELSRSNKSSPGRRQSVCIE</sequence>
<feature type="region of interest" description="Disordered" evidence="1">
    <location>
        <begin position="522"/>
        <end position="543"/>
    </location>
</feature>
<proteinExistence type="predicted"/>
<accession>A0A8J8NWM8</accession>
<comment type="caution">
    <text evidence="2">The sequence shown here is derived from an EMBL/GenBank/DDBJ whole genome shotgun (WGS) entry which is preliminary data.</text>
</comment>
<gene>
    <name evidence="2" type="ORF">FGO68_gene7035</name>
</gene>
<feature type="compositionally biased region" description="Polar residues" evidence="1">
    <location>
        <begin position="526"/>
        <end position="536"/>
    </location>
</feature>
<protein>
    <submittedName>
        <fullName evidence="2">Uncharacterized protein</fullName>
    </submittedName>
</protein>
<feature type="region of interest" description="Disordered" evidence="1">
    <location>
        <begin position="333"/>
        <end position="362"/>
    </location>
</feature>
<organism evidence="2 3">
    <name type="scientific">Halteria grandinella</name>
    <dbReference type="NCBI Taxonomy" id="5974"/>
    <lineage>
        <taxon>Eukaryota</taxon>
        <taxon>Sar</taxon>
        <taxon>Alveolata</taxon>
        <taxon>Ciliophora</taxon>
        <taxon>Intramacronucleata</taxon>
        <taxon>Spirotrichea</taxon>
        <taxon>Stichotrichia</taxon>
        <taxon>Sporadotrichida</taxon>
        <taxon>Halteriidae</taxon>
        <taxon>Halteria</taxon>
    </lineage>
</organism>
<feature type="region of interest" description="Disordered" evidence="1">
    <location>
        <begin position="200"/>
        <end position="231"/>
    </location>
</feature>
<evidence type="ECO:0000313" key="3">
    <source>
        <dbReference type="Proteomes" id="UP000785679"/>
    </source>
</evidence>
<keyword evidence="3" id="KW-1185">Reference proteome</keyword>
<feature type="compositionally biased region" description="Polar residues" evidence="1">
    <location>
        <begin position="337"/>
        <end position="357"/>
    </location>
</feature>
<dbReference type="Proteomes" id="UP000785679">
    <property type="component" value="Unassembled WGS sequence"/>
</dbReference>
<evidence type="ECO:0000313" key="2">
    <source>
        <dbReference type="EMBL" id="TNV83206.1"/>
    </source>
</evidence>
<dbReference type="EMBL" id="RRYP01004064">
    <property type="protein sequence ID" value="TNV83206.1"/>
    <property type="molecule type" value="Genomic_DNA"/>
</dbReference>
<feature type="compositionally biased region" description="Polar residues" evidence="1">
    <location>
        <begin position="119"/>
        <end position="131"/>
    </location>
</feature>
<evidence type="ECO:0000256" key="1">
    <source>
        <dbReference type="SAM" id="MobiDB-lite"/>
    </source>
</evidence>
<feature type="region of interest" description="Disordered" evidence="1">
    <location>
        <begin position="119"/>
        <end position="138"/>
    </location>
</feature>
<name>A0A8J8NWM8_HALGN</name>